<reference evidence="3" key="2">
    <citation type="submission" date="2015-01" db="EMBL/GenBank/DDBJ databases">
        <title>Evolutionary Origins and Diversification of the Mycorrhizal Mutualists.</title>
        <authorList>
            <consortium name="DOE Joint Genome Institute"/>
            <consortium name="Mycorrhizal Genomics Consortium"/>
            <person name="Kohler A."/>
            <person name="Kuo A."/>
            <person name="Nagy L.G."/>
            <person name="Floudas D."/>
            <person name="Copeland A."/>
            <person name="Barry K.W."/>
            <person name="Cichocki N."/>
            <person name="Veneault-Fourrey C."/>
            <person name="LaButti K."/>
            <person name="Lindquist E.A."/>
            <person name="Lipzen A."/>
            <person name="Lundell T."/>
            <person name="Morin E."/>
            <person name="Murat C."/>
            <person name="Riley R."/>
            <person name="Ohm R."/>
            <person name="Sun H."/>
            <person name="Tunlid A."/>
            <person name="Henrissat B."/>
            <person name="Grigoriev I.V."/>
            <person name="Hibbett D.S."/>
            <person name="Martin F."/>
        </authorList>
    </citation>
    <scope>NUCLEOTIDE SEQUENCE [LARGE SCALE GENOMIC DNA]</scope>
    <source>
        <strain evidence="3">Marx 270</strain>
    </source>
</reference>
<dbReference type="Proteomes" id="UP000054217">
    <property type="component" value="Unassembled WGS sequence"/>
</dbReference>
<evidence type="ECO:0000313" key="3">
    <source>
        <dbReference type="Proteomes" id="UP000054217"/>
    </source>
</evidence>
<feature type="compositionally biased region" description="Polar residues" evidence="1">
    <location>
        <begin position="267"/>
        <end position="282"/>
    </location>
</feature>
<evidence type="ECO:0000313" key="2">
    <source>
        <dbReference type="EMBL" id="KIN98084.1"/>
    </source>
</evidence>
<dbReference type="STRING" id="870435.A0A0C3NAF4"/>
<feature type="region of interest" description="Disordered" evidence="1">
    <location>
        <begin position="258"/>
        <end position="517"/>
    </location>
</feature>
<feature type="region of interest" description="Disordered" evidence="1">
    <location>
        <begin position="218"/>
        <end position="241"/>
    </location>
</feature>
<dbReference type="InParanoid" id="A0A0C3NAF4"/>
<proteinExistence type="predicted"/>
<feature type="region of interest" description="Disordered" evidence="1">
    <location>
        <begin position="113"/>
        <end position="137"/>
    </location>
</feature>
<feature type="compositionally biased region" description="Polar residues" evidence="1">
    <location>
        <begin position="157"/>
        <end position="174"/>
    </location>
</feature>
<feature type="compositionally biased region" description="Pro residues" evidence="1">
    <location>
        <begin position="178"/>
        <end position="187"/>
    </location>
</feature>
<gene>
    <name evidence="2" type="ORF">M404DRAFT_1005595</name>
</gene>
<dbReference type="HOGENOM" id="CLU_479059_0_0_1"/>
<dbReference type="AlphaFoldDB" id="A0A0C3NAF4"/>
<feature type="region of interest" description="Disordered" evidence="1">
    <location>
        <begin position="157"/>
        <end position="196"/>
    </location>
</feature>
<keyword evidence="3" id="KW-1185">Reference proteome</keyword>
<evidence type="ECO:0000256" key="1">
    <source>
        <dbReference type="SAM" id="MobiDB-lite"/>
    </source>
</evidence>
<dbReference type="OrthoDB" id="2670366at2759"/>
<organism evidence="2 3">
    <name type="scientific">Pisolithus tinctorius Marx 270</name>
    <dbReference type="NCBI Taxonomy" id="870435"/>
    <lineage>
        <taxon>Eukaryota</taxon>
        <taxon>Fungi</taxon>
        <taxon>Dikarya</taxon>
        <taxon>Basidiomycota</taxon>
        <taxon>Agaricomycotina</taxon>
        <taxon>Agaricomycetes</taxon>
        <taxon>Agaricomycetidae</taxon>
        <taxon>Boletales</taxon>
        <taxon>Sclerodermatineae</taxon>
        <taxon>Pisolithaceae</taxon>
        <taxon>Pisolithus</taxon>
    </lineage>
</organism>
<accession>A0A0C3NAF4</accession>
<protein>
    <submittedName>
        <fullName evidence="2">Uncharacterized protein</fullName>
    </submittedName>
</protein>
<dbReference type="EMBL" id="KN832019">
    <property type="protein sequence ID" value="KIN98084.1"/>
    <property type="molecule type" value="Genomic_DNA"/>
</dbReference>
<feature type="compositionally biased region" description="Low complexity" evidence="1">
    <location>
        <begin position="322"/>
        <end position="332"/>
    </location>
</feature>
<feature type="compositionally biased region" description="Pro residues" evidence="1">
    <location>
        <begin position="333"/>
        <end position="349"/>
    </location>
</feature>
<reference evidence="2 3" key="1">
    <citation type="submission" date="2014-04" db="EMBL/GenBank/DDBJ databases">
        <authorList>
            <consortium name="DOE Joint Genome Institute"/>
            <person name="Kuo A."/>
            <person name="Kohler A."/>
            <person name="Costa M.D."/>
            <person name="Nagy L.G."/>
            <person name="Floudas D."/>
            <person name="Copeland A."/>
            <person name="Barry K.W."/>
            <person name="Cichocki N."/>
            <person name="Veneault-Fourrey C."/>
            <person name="LaButti K."/>
            <person name="Lindquist E.A."/>
            <person name="Lipzen A."/>
            <person name="Lundell T."/>
            <person name="Morin E."/>
            <person name="Murat C."/>
            <person name="Sun H."/>
            <person name="Tunlid A."/>
            <person name="Henrissat B."/>
            <person name="Grigoriev I.V."/>
            <person name="Hibbett D.S."/>
            <person name="Martin F."/>
            <person name="Nordberg H.P."/>
            <person name="Cantor M.N."/>
            <person name="Hua S.X."/>
        </authorList>
    </citation>
    <scope>NUCLEOTIDE SEQUENCE [LARGE SCALE GENOMIC DNA]</scope>
    <source>
        <strain evidence="2 3">Marx 270</strain>
    </source>
</reference>
<feature type="compositionally biased region" description="Low complexity" evidence="1">
    <location>
        <begin position="298"/>
        <end position="314"/>
    </location>
</feature>
<feature type="compositionally biased region" description="Polar residues" evidence="1">
    <location>
        <begin position="432"/>
        <end position="474"/>
    </location>
</feature>
<sequence length="569" mass="59639">MRYQQGGVHTAHALRELVGTVVPHIHRFEEASLRARVLRVVEITENLLRNVYLNEVVGSTVQGIPFRERPVKINLPSADNNILAGNDVGLGSPALQIPTIPAIGSPEIDVKPVVTSSHTDSQVKSEPEDPPLPWGPVGSTSIYAVGGKRMTETVLAPNSKQSLPMDVNQDNSVGPSSAVPPPAPTKPQPKRVRKPKMSKLLARDLDWCKSTMAGAAQVQLPQTPASSVEPAPTPMGIDVAPLAPRGQDVQAVSVKQEVLPGMDQEEGVSSTPRHDGVTTTETVMGDNSLPQPPPQLEPATAPASTPAAPASILPAPVPSPASTPAAPASTLPAPAPSPSPALAPAPAPAPASESFHTPSDDNGVLTRATAERSPSLPPQPPAHSLQDIPSAEIRNRSLPPSAATDGESPQTSPAILPPPPNTVRDISHMPSKDTTVPPTAANSDSSLPPPTTGSQPLSDQSPAKIENSASSAGSGNDLLPPLFEPPQHAAVAVHDVHPSTLPSQAEQSVRPEESPLNGDLAQEAFHHERVIMHFTKGDTLPRAHHVNLTVSEDMHSNVSRWVKRRVSPT</sequence>
<name>A0A0C3NAF4_PISTI</name>